<feature type="compositionally biased region" description="Polar residues" evidence="8">
    <location>
        <begin position="1025"/>
        <end position="1034"/>
    </location>
</feature>
<name>A0A168LNF0_ABSGL</name>
<evidence type="ECO:0000256" key="5">
    <source>
        <dbReference type="ARBA" id="ARBA00022963"/>
    </source>
</evidence>
<evidence type="ECO:0000259" key="10">
    <source>
        <dbReference type="PROSITE" id="PS50195"/>
    </source>
</evidence>
<dbReference type="STRING" id="4829.A0A168LNF0"/>
<evidence type="ECO:0000256" key="7">
    <source>
        <dbReference type="PIRNR" id="PIRNR009376"/>
    </source>
</evidence>
<dbReference type="GO" id="GO:0035556">
    <property type="term" value="P:intracellular signal transduction"/>
    <property type="evidence" value="ECO:0007669"/>
    <property type="project" value="InterPro"/>
</dbReference>
<feature type="compositionally biased region" description="Polar residues" evidence="8">
    <location>
        <begin position="203"/>
        <end position="218"/>
    </location>
</feature>
<dbReference type="InterPro" id="IPR016555">
    <property type="entry name" value="PLipase_D_euk"/>
</dbReference>
<dbReference type="CDD" id="cd01254">
    <property type="entry name" value="PH_PLD"/>
    <property type="match status" value="1"/>
</dbReference>
<dbReference type="Gene3D" id="3.30.1520.10">
    <property type="entry name" value="Phox-like domain"/>
    <property type="match status" value="1"/>
</dbReference>
<feature type="compositionally biased region" description="Low complexity" evidence="8">
    <location>
        <begin position="60"/>
        <end position="71"/>
    </location>
</feature>
<keyword evidence="5 7" id="KW-0442">Lipid degradation</keyword>
<dbReference type="EMBL" id="LT551602">
    <property type="protein sequence ID" value="SAL97159.1"/>
    <property type="molecule type" value="Genomic_DNA"/>
</dbReference>
<evidence type="ECO:0000256" key="2">
    <source>
        <dbReference type="ARBA" id="ARBA00008664"/>
    </source>
</evidence>
<comment type="similarity">
    <text evidence="2 7">Belongs to the phospholipase D family.</text>
</comment>
<evidence type="ECO:0000256" key="3">
    <source>
        <dbReference type="ARBA" id="ARBA00022737"/>
    </source>
</evidence>
<organism evidence="11">
    <name type="scientific">Absidia glauca</name>
    <name type="common">Pin mould</name>
    <dbReference type="NCBI Taxonomy" id="4829"/>
    <lineage>
        <taxon>Eukaryota</taxon>
        <taxon>Fungi</taxon>
        <taxon>Fungi incertae sedis</taxon>
        <taxon>Mucoromycota</taxon>
        <taxon>Mucoromycotina</taxon>
        <taxon>Mucoromycetes</taxon>
        <taxon>Mucorales</taxon>
        <taxon>Cunninghamellaceae</taxon>
        <taxon>Absidia</taxon>
    </lineage>
</organism>
<evidence type="ECO:0000256" key="8">
    <source>
        <dbReference type="SAM" id="MobiDB-lite"/>
    </source>
</evidence>
<dbReference type="InterPro" id="IPR001736">
    <property type="entry name" value="PLipase_D/transphosphatidylase"/>
</dbReference>
<proteinExistence type="inferred from homology"/>
<feature type="region of interest" description="Disordered" evidence="8">
    <location>
        <begin position="1020"/>
        <end position="1130"/>
    </location>
</feature>
<dbReference type="SMART" id="SM00155">
    <property type="entry name" value="PLDc"/>
    <property type="match status" value="2"/>
</dbReference>
<dbReference type="SMART" id="SM00233">
    <property type="entry name" value="PH"/>
    <property type="match status" value="1"/>
</dbReference>
<comment type="catalytic activity">
    <reaction evidence="1 7">
        <text>a 1,2-diacyl-sn-glycero-3-phosphocholine + H2O = a 1,2-diacyl-sn-glycero-3-phosphate + choline + H(+)</text>
        <dbReference type="Rhea" id="RHEA:14445"/>
        <dbReference type="ChEBI" id="CHEBI:15354"/>
        <dbReference type="ChEBI" id="CHEBI:15377"/>
        <dbReference type="ChEBI" id="CHEBI:15378"/>
        <dbReference type="ChEBI" id="CHEBI:57643"/>
        <dbReference type="ChEBI" id="CHEBI:58608"/>
        <dbReference type="EC" id="3.1.4.4"/>
    </reaction>
</comment>
<dbReference type="SUPFAM" id="SSF56024">
    <property type="entry name" value="Phospholipase D/nuclease"/>
    <property type="match status" value="2"/>
</dbReference>
<feature type="compositionally biased region" description="Low complexity" evidence="8">
    <location>
        <begin position="1056"/>
        <end position="1072"/>
    </location>
</feature>
<gene>
    <name evidence="11" type="primary">ABSGL_02630.1 scaffold 3684</name>
</gene>
<dbReference type="SMART" id="SM00312">
    <property type="entry name" value="PX"/>
    <property type="match status" value="1"/>
</dbReference>
<dbReference type="PIRSF" id="PIRSF009376">
    <property type="entry name" value="Phospholipase_D_euk"/>
    <property type="match status" value="1"/>
</dbReference>
<keyword evidence="6" id="KW-0443">Lipid metabolism</keyword>
<dbReference type="InterPro" id="IPR015679">
    <property type="entry name" value="PLipase_D_fam"/>
</dbReference>
<dbReference type="PROSITE" id="PS50035">
    <property type="entry name" value="PLD"/>
    <property type="match status" value="2"/>
</dbReference>
<dbReference type="OMA" id="GHIANPW"/>
<dbReference type="InterPro" id="IPR025202">
    <property type="entry name" value="PLD-like_dom"/>
</dbReference>
<evidence type="ECO:0000256" key="6">
    <source>
        <dbReference type="ARBA" id="ARBA00023098"/>
    </source>
</evidence>
<dbReference type="EC" id="3.1.4.4" evidence="7"/>
<dbReference type="InParanoid" id="A0A168LNF0"/>
<dbReference type="CDD" id="cd09138">
    <property type="entry name" value="PLDc_vPLD1_2_yPLD_like_1"/>
    <property type="match status" value="1"/>
</dbReference>
<dbReference type="InterPro" id="IPR001683">
    <property type="entry name" value="PX_dom"/>
</dbReference>
<feature type="compositionally biased region" description="Low complexity" evidence="8">
    <location>
        <begin position="186"/>
        <end position="199"/>
    </location>
</feature>
<feature type="domain" description="PLD phosphodiesterase" evidence="9">
    <location>
        <begin position="719"/>
        <end position="746"/>
    </location>
</feature>
<keyword evidence="3" id="KW-0677">Repeat</keyword>
<dbReference type="Pfam" id="PF13091">
    <property type="entry name" value="PLDc_2"/>
    <property type="match status" value="1"/>
</dbReference>
<dbReference type="SUPFAM" id="SSF50729">
    <property type="entry name" value="PH domain-like"/>
    <property type="match status" value="1"/>
</dbReference>
<reference evidence="11" key="1">
    <citation type="submission" date="2016-04" db="EMBL/GenBank/DDBJ databases">
        <authorList>
            <person name="Evans L.H."/>
            <person name="Alamgir A."/>
            <person name="Owens N."/>
            <person name="Weber N.D."/>
            <person name="Virtaneva K."/>
            <person name="Barbian K."/>
            <person name="Babar A."/>
            <person name="Rosenke K."/>
        </authorList>
    </citation>
    <scope>NUCLEOTIDE SEQUENCE [LARGE SCALE GENOMIC DNA]</scope>
    <source>
        <strain evidence="11">CBS 101.48</strain>
    </source>
</reference>
<accession>A0A168LNF0</accession>
<dbReference type="SUPFAM" id="SSF64268">
    <property type="entry name" value="PX domain"/>
    <property type="match status" value="1"/>
</dbReference>
<keyword evidence="4 7" id="KW-0378">Hydrolase</keyword>
<dbReference type="PROSITE" id="PS50195">
    <property type="entry name" value="PX"/>
    <property type="match status" value="1"/>
</dbReference>
<keyword evidence="12" id="KW-1185">Reference proteome</keyword>
<dbReference type="PANTHER" id="PTHR18896">
    <property type="entry name" value="PHOSPHOLIPASE D"/>
    <property type="match status" value="1"/>
</dbReference>
<dbReference type="CDD" id="cd09141">
    <property type="entry name" value="PLDc_vPLD1_2_yPLD_like_2"/>
    <property type="match status" value="1"/>
</dbReference>
<feature type="compositionally biased region" description="Basic and acidic residues" evidence="8">
    <location>
        <begin position="18"/>
        <end position="31"/>
    </location>
</feature>
<evidence type="ECO:0000313" key="12">
    <source>
        <dbReference type="Proteomes" id="UP000078561"/>
    </source>
</evidence>
<feature type="compositionally biased region" description="Basic and acidic residues" evidence="8">
    <location>
        <begin position="45"/>
        <end position="56"/>
    </location>
</feature>
<evidence type="ECO:0000313" key="11">
    <source>
        <dbReference type="EMBL" id="SAL97159.1"/>
    </source>
</evidence>
<feature type="domain" description="PX" evidence="10">
    <location>
        <begin position="348"/>
        <end position="482"/>
    </location>
</feature>
<dbReference type="Pfam" id="PF00614">
    <property type="entry name" value="PLDc"/>
    <property type="match status" value="1"/>
</dbReference>
<feature type="domain" description="PLD phosphodiesterase" evidence="9">
    <location>
        <begin position="1141"/>
        <end position="1168"/>
    </location>
</feature>
<evidence type="ECO:0000256" key="1">
    <source>
        <dbReference type="ARBA" id="ARBA00000798"/>
    </source>
</evidence>
<dbReference type="GO" id="GO:0009395">
    <property type="term" value="P:phospholipid catabolic process"/>
    <property type="evidence" value="ECO:0007669"/>
    <property type="project" value="TreeGrafter"/>
</dbReference>
<evidence type="ECO:0000259" key="9">
    <source>
        <dbReference type="PROSITE" id="PS50035"/>
    </source>
</evidence>
<dbReference type="GO" id="GO:0004630">
    <property type="term" value="F:phospholipase D activity"/>
    <property type="evidence" value="ECO:0007669"/>
    <property type="project" value="UniProtKB-UniRule"/>
</dbReference>
<evidence type="ECO:0000256" key="4">
    <source>
        <dbReference type="ARBA" id="ARBA00022801"/>
    </source>
</evidence>
<dbReference type="GO" id="GO:0006654">
    <property type="term" value="P:phosphatidic acid biosynthetic process"/>
    <property type="evidence" value="ECO:0007669"/>
    <property type="project" value="InterPro"/>
</dbReference>
<dbReference type="GO" id="GO:0035091">
    <property type="term" value="F:phosphatidylinositol binding"/>
    <property type="evidence" value="ECO:0007669"/>
    <property type="project" value="InterPro"/>
</dbReference>
<feature type="region of interest" description="Disordered" evidence="8">
    <location>
        <begin position="164"/>
        <end position="276"/>
    </location>
</feature>
<dbReference type="PANTHER" id="PTHR18896:SF76">
    <property type="entry name" value="PHOSPHOLIPASE"/>
    <property type="match status" value="1"/>
</dbReference>
<feature type="region of interest" description="Disordered" evidence="8">
    <location>
        <begin position="18"/>
        <end position="79"/>
    </location>
</feature>
<dbReference type="Proteomes" id="UP000078561">
    <property type="component" value="Unassembled WGS sequence"/>
</dbReference>
<dbReference type="OrthoDB" id="14911at2759"/>
<dbReference type="InterPro" id="IPR036871">
    <property type="entry name" value="PX_dom_sf"/>
</dbReference>
<dbReference type="Pfam" id="PF00169">
    <property type="entry name" value="PH"/>
    <property type="match status" value="1"/>
</dbReference>
<sequence length="1350" mass="154402">MSNPIADNVEYFIEQEEHMRQRQQWDSHQQGDHQGFLFGPYGHPILDHHHPTDRHNNQATGSNTSLSSTDSSHQDDTDEDAPYLAKRWHSLMRRMSVTIQREEGTPEHAIRSGTPQQPTDHERQLMLTIPIPPSMDDHLPSIDEVVQENARAVKMAELKPSYFEHPFESDDHDDSEGEQQQIQLQHSTITSNSHISSNHSIHEVTSTQQQPLVSNQQGGDHDYGRFSHHHHPLESHAHPLLPKWSTNYDSRKVSPDIQPNHSLQPGGKSHGDVDHQDDRKARAQWGKSIEKIRIMNSFVNAHQRRSSIAPHMWTKYPLAPYYPSAFAVPHIAYFSRDEHGRRPPPILFDILQVGITDSEIDTSAKRLWTFRIELHYGEIKWVIKRTIIEFYNLHLTLKFKAAGIGSHLEQPPSFPSQLAHLCNAALTSMRISRGEEDDDMSTDVNIKRRGALEQYLKDLVHNSRLIVNYDLCEFLELSAVSIVKDMGWKGKEGYLEHKINPTSLKLSNAFRWMNHWSKEWILLRDSYIAFCKDIGSTAPSEVLLFDRHVKIDRGHGSFSPYHQTHITISNSTRRIEIKGPTNRHVEEWMECLDTIKSKSPWIRNHRFGSFAPIRPNAKVKWFVDGHEYFEAVADALLSAKSEIYIEDWWLYLRRPPKGNEEYRLDRLLKRKALEGVMIYVVIYRNVSVALPLDSQHTRDWLQNIHKNIKVLRHSDMTSPLWAHHEKILVIDCRLAFIGGLDLCFGRYDTQAHDLTDYSPGGECLEIFPGQDYSNPRIKDFIKVSQYNKEVIDKQSAPRMPWHDIHTAMVGQPARDVGRHFIQRWNYIKSTHAKDKDDIPFLLPKGEYVAPQDEAKFRGTCRVQVIRSSAEWSLGIRREYSIYNAYMECISRAKHFIYIENQFFITATQSGDKLIKNKIGEAIVDRIKRAHHEKQKFRIIVVIPSAPGFEGDFASGDRRSMPLRSVAHYQYMSISRGGNSVLEKLHQENIPAEDYISFYSLRNWGRIKKSSAAKMVSPMASGIQLDPSSPTSTASGIDASRKGSMDQATNGMYGGFNNSTSNISTSTNAAATTHKPISKKKSKIRNSVSSLAIMRNNGGGDSGGTTNDDQHPSTQHQRQRSRSNSEDRWDTMSDGRMEFVTEQVYIHSKLMIVDDKTVICGSANLNDRSQLGNRDSEIAVVIEDTDMVTSKMNGKEYLAGRFALTLRMHLFKEHLGLLSMDDCTSLGNTHAKHRYTALEADNLVMDPLDDSFIDHVWNLTAETNTIIYRNVFHCVPDDSVLTFDSHRRFVPDPARIPPGHIANPWRMNHDDVMAKLNKIKGHLVVFPTQYLSQENMTASLVQEATPPTVFT</sequence>
<dbReference type="Gene3D" id="3.30.870.10">
    <property type="entry name" value="Endonuclease Chain A"/>
    <property type="match status" value="3"/>
</dbReference>
<dbReference type="InterPro" id="IPR001849">
    <property type="entry name" value="PH_domain"/>
</dbReference>
<protein>
    <recommendedName>
        <fullName evidence="7">Phospholipase</fullName>
        <ecNumber evidence="7">3.1.4.4</ecNumber>
    </recommendedName>
</protein>
<dbReference type="Pfam" id="PF00787">
    <property type="entry name" value="PX"/>
    <property type="match status" value="1"/>
</dbReference>